<dbReference type="AlphaFoldDB" id="A0A3G1A9C8"/>
<dbReference type="Gene3D" id="3.40.50.12780">
    <property type="entry name" value="N-terminal domain of ligase-like"/>
    <property type="match status" value="1"/>
</dbReference>
<organism evidence="1 2">
    <name type="scientific">Thermofilum adornatum 1505</name>
    <dbReference type="NCBI Taxonomy" id="697581"/>
    <lineage>
        <taxon>Archaea</taxon>
        <taxon>Thermoproteota</taxon>
        <taxon>Thermoprotei</taxon>
        <taxon>Thermofilales</taxon>
        <taxon>Thermofilaceae</taxon>
        <taxon>Thermofilum</taxon>
    </lineage>
</organism>
<protein>
    <submittedName>
        <fullName evidence="1">Uncharacterized protein</fullName>
    </submittedName>
</protein>
<reference evidence="2" key="1">
    <citation type="book" date="2010" name="EXTREMOPHILES" publisher="0:0-0">
        <title>Complete genome sequences of ten hyperthermophilic archaea reveal their metabolic capabilities and possible ecological roles.</title>
        <editorList>
            <person name="?"/>
        </editorList>
        <authorList>
            <person name="Ravin N.V."/>
            <person name="Mardanov A.V."/>
            <person name="Bonch-Osmolovskaya E.A."/>
            <person name="Skryabin K.G."/>
        </authorList>
    </citation>
    <scope>NUCLEOTIDE SEQUENCE [LARGE SCALE GENOMIC DNA]</scope>
    <source>
        <strain evidence="2">1505</strain>
    </source>
</reference>
<proteinExistence type="predicted"/>
<evidence type="ECO:0000313" key="2">
    <source>
        <dbReference type="Proteomes" id="UP000266720"/>
    </source>
</evidence>
<sequence>MSVLPTYEWIEKKASESKFLSDPHVKRLFELSQDKTLFEKSPDYLAKLRRDLLRSSLDFFARNSEFYQRMFDSLGIDPKAAEVEDLAKLAVPSDLLRGNGIEKFYIPNKDEGGYVFRSSGTTGKDPVRVYRSPIELLMMTMANANLFEYVYGHFLEPGKGLALFLAAEELKNHLNFVAFVDLALQYKKIPLLYGMDLLPESSGGPLWKRLVPNKQRILEFIKSKKEPKLFFSAPAGVHLLSEQFGNLGFLKRIAYKLVAGAPPINLGRGGVIVTGGGSKGFNIPEYGVIVEKARKVFRAEDPDTGQEVPVPFMDVLGMTETLTAHLDNYGVMNKIPHPLQEVFLLDPKTYKPINDYNVDGILGIFDPMAITWLEVFIPGDIMRQVPSDRYYGREFIYVRRLTEDEGWSLQRACGGTLEELMVKGGKINAE</sequence>
<dbReference type="GeneID" id="16572724"/>
<dbReference type="EMBL" id="CP007493">
    <property type="protein sequence ID" value="AJB42204.1"/>
    <property type="molecule type" value="Genomic_DNA"/>
</dbReference>
<dbReference type="InterPro" id="IPR042099">
    <property type="entry name" value="ANL_N_sf"/>
</dbReference>
<dbReference type="GeneID" id="25406567"/>
<accession>A0A3G1A9C8</accession>
<evidence type="ECO:0000313" key="1">
    <source>
        <dbReference type="EMBL" id="AJB42204.1"/>
    </source>
</evidence>
<name>A0A3G1A9C8_9CREN</name>
<gene>
    <name evidence="1" type="ORF">TCARB_1156</name>
</gene>
<dbReference type="STRING" id="697581.TCARB_1156"/>
<dbReference type="RefSeq" id="WP_020961772.1">
    <property type="nucleotide sequence ID" value="NZ_CP007493.1"/>
</dbReference>
<dbReference type="KEGG" id="tcb:TCARB_1156"/>
<dbReference type="Proteomes" id="UP000266720">
    <property type="component" value="Chromosome"/>
</dbReference>